<dbReference type="KEGG" id="coh:EAV92_09800"/>
<evidence type="ECO:0000313" key="3">
    <source>
        <dbReference type="Proteomes" id="UP000269097"/>
    </source>
</evidence>
<keyword evidence="1" id="KW-0812">Transmembrane</keyword>
<feature type="transmembrane region" description="Helical" evidence="1">
    <location>
        <begin position="87"/>
        <end position="107"/>
    </location>
</feature>
<name>A0A3G3JZA0_9BACL</name>
<keyword evidence="1" id="KW-0472">Membrane</keyword>
<feature type="transmembrane region" description="Helical" evidence="1">
    <location>
        <begin position="180"/>
        <end position="199"/>
    </location>
</feature>
<dbReference type="PIRSF" id="PIRSF009160">
    <property type="entry name" value="UCP009160"/>
    <property type="match status" value="1"/>
</dbReference>
<keyword evidence="3" id="KW-1185">Reference proteome</keyword>
<feature type="transmembrane region" description="Helical" evidence="1">
    <location>
        <begin position="60"/>
        <end position="80"/>
    </location>
</feature>
<feature type="transmembrane region" description="Helical" evidence="1">
    <location>
        <begin position="113"/>
        <end position="132"/>
    </location>
</feature>
<dbReference type="PANTHER" id="PTHR41282">
    <property type="entry name" value="CONSERVED TRANSMEMBRANE PROTEIN-RELATED"/>
    <property type="match status" value="1"/>
</dbReference>
<organism evidence="2 3">
    <name type="scientific">Cohnella candidum</name>
    <dbReference type="NCBI Taxonomy" id="2674991"/>
    <lineage>
        <taxon>Bacteria</taxon>
        <taxon>Bacillati</taxon>
        <taxon>Bacillota</taxon>
        <taxon>Bacilli</taxon>
        <taxon>Bacillales</taxon>
        <taxon>Paenibacillaceae</taxon>
        <taxon>Cohnella</taxon>
    </lineage>
</organism>
<dbReference type="AlphaFoldDB" id="A0A3G3JZA0"/>
<feature type="transmembrane region" description="Helical" evidence="1">
    <location>
        <begin position="219"/>
        <end position="240"/>
    </location>
</feature>
<dbReference type="PANTHER" id="PTHR41282:SF1">
    <property type="entry name" value="CONSERVED TRANSMEMBRANE PROTEIN-RELATED"/>
    <property type="match status" value="1"/>
</dbReference>
<evidence type="ECO:0000256" key="1">
    <source>
        <dbReference type="SAM" id="Phobius"/>
    </source>
</evidence>
<feature type="transmembrane region" description="Helical" evidence="1">
    <location>
        <begin position="144"/>
        <end position="168"/>
    </location>
</feature>
<gene>
    <name evidence="2" type="ORF">EAV92_09800</name>
</gene>
<dbReference type="EMBL" id="CP033433">
    <property type="protein sequence ID" value="AYQ72829.1"/>
    <property type="molecule type" value="Genomic_DNA"/>
</dbReference>
<dbReference type="RefSeq" id="WP_123040911.1">
    <property type="nucleotide sequence ID" value="NZ_CP033433.1"/>
</dbReference>
<reference evidence="2 3" key="1">
    <citation type="submission" date="2018-10" db="EMBL/GenBank/DDBJ databases">
        <title>Genome Sequence of Cohnella sp.</title>
        <authorList>
            <person name="Srinivasan S."/>
            <person name="Kim M.K."/>
        </authorList>
    </citation>
    <scope>NUCLEOTIDE SEQUENCE [LARGE SCALE GENOMIC DNA]</scope>
    <source>
        <strain evidence="2 3">18JY8-7</strain>
    </source>
</reference>
<sequence length="246" mass="26751">MIGRSGNPTLNDKTFDNVKGHYGQETMTLEGTVNKSFITLAILLGAAFCTWAMYYEGRNVAPYAVLGAIGGFILSLVISFKPSSSRVLVPVYAALEGLFLGALSAIYDEQFHGITLQAALLTMSVFLALLLAYKTRVVRATENFKLGVIAATAGIAIVYLINIVLHFFGMNVPYLHDNGAIGIGISLVIVVIAALNLVLDFDFIESGARNGAPKYMEWYGAFGLTVTLVWLYVEIIRLLAKLRSRD</sequence>
<dbReference type="InterPro" id="IPR010539">
    <property type="entry name" value="BaxI_1-like"/>
</dbReference>
<feature type="transmembrane region" description="Helical" evidence="1">
    <location>
        <begin position="37"/>
        <end position="54"/>
    </location>
</feature>
<accession>A0A3G3JZA0</accession>
<keyword evidence="1" id="KW-1133">Transmembrane helix</keyword>
<dbReference type="Pfam" id="PF12811">
    <property type="entry name" value="BaxI_1"/>
    <property type="match status" value="1"/>
</dbReference>
<dbReference type="Proteomes" id="UP000269097">
    <property type="component" value="Chromosome"/>
</dbReference>
<evidence type="ECO:0000313" key="2">
    <source>
        <dbReference type="EMBL" id="AYQ72829.1"/>
    </source>
</evidence>
<proteinExistence type="predicted"/>
<protein>
    <submittedName>
        <fullName evidence="2">Bax inhibitor-1/YccA family protein</fullName>
    </submittedName>
</protein>